<feature type="transmembrane region" description="Helical" evidence="1">
    <location>
        <begin position="67"/>
        <end position="87"/>
    </location>
</feature>
<comment type="caution">
    <text evidence="2">The sequence shown here is derived from an EMBL/GenBank/DDBJ whole genome shotgun (WGS) entry which is preliminary data.</text>
</comment>
<proteinExistence type="predicted"/>
<keyword evidence="1" id="KW-1133">Transmembrane helix</keyword>
<sequence>MTAPIPRDIPELPAIPRTHALIPSYVPAAAVVAPVRRPLVGVFRLLIAALAATTVALTLLLGSPVRVLSHFAVQSTILLALVTAASARRAWTARKPLPSALTGAALLYVVITALVDHLLLADTTPPFSVTTPGTASTGWHHLLTDVLLHTVVPAAAVLDWLLLTAPGTLRLRQAASWLVYPVAYLAFTLARGALDMPGTVAAKGEAGTRYFYPFLDVAAHGYRHVLANALLLGLAFYALALVLVALDHTRPNPTRHRTKTGFRLQPPVG</sequence>
<feature type="transmembrane region" description="Helical" evidence="1">
    <location>
        <begin position="42"/>
        <end position="61"/>
    </location>
</feature>
<evidence type="ECO:0000256" key="1">
    <source>
        <dbReference type="SAM" id="Phobius"/>
    </source>
</evidence>
<accession>A0A4U5WZA2</accession>
<dbReference type="NCBIfam" id="NF038065">
    <property type="entry name" value="Pr6Pr"/>
    <property type="match status" value="1"/>
</dbReference>
<keyword evidence="1" id="KW-0812">Transmembrane</keyword>
<evidence type="ECO:0000313" key="3">
    <source>
        <dbReference type="Proteomes" id="UP000308632"/>
    </source>
</evidence>
<gene>
    <name evidence="2" type="ORF">E4U92_28665</name>
</gene>
<feature type="transmembrane region" description="Helical" evidence="1">
    <location>
        <begin position="225"/>
        <end position="246"/>
    </location>
</feature>
<feature type="transmembrane region" description="Helical" evidence="1">
    <location>
        <begin position="99"/>
        <end position="119"/>
    </location>
</feature>
<protein>
    <submittedName>
        <fullName evidence="2">Integral membrane regulator</fullName>
    </submittedName>
</protein>
<keyword evidence="1" id="KW-0472">Membrane</keyword>
<evidence type="ECO:0000313" key="2">
    <source>
        <dbReference type="EMBL" id="TKT06286.1"/>
    </source>
</evidence>
<organism evidence="2 3">
    <name type="scientific">Streptomyces galbus</name>
    <dbReference type="NCBI Taxonomy" id="33898"/>
    <lineage>
        <taxon>Bacteria</taxon>
        <taxon>Bacillati</taxon>
        <taxon>Actinomycetota</taxon>
        <taxon>Actinomycetes</taxon>
        <taxon>Kitasatosporales</taxon>
        <taxon>Streptomycetaceae</taxon>
        <taxon>Streptomyces</taxon>
    </lineage>
</organism>
<dbReference type="InterPro" id="IPR049713">
    <property type="entry name" value="Pr6Pr-like"/>
</dbReference>
<dbReference type="RefSeq" id="WP_137303325.1">
    <property type="nucleotide sequence ID" value="NZ_BMVD01000012.1"/>
</dbReference>
<feature type="transmembrane region" description="Helical" evidence="1">
    <location>
        <begin position="174"/>
        <end position="194"/>
    </location>
</feature>
<name>A0A4U5WZA2_STRGB</name>
<dbReference type="AlphaFoldDB" id="A0A4U5WZA2"/>
<dbReference type="EMBL" id="SZPR01000025">
    <property type="protein sequence ID" value="TKT06286.1"/>
    <property type="molecule type" value="Genomic_DNA"/>
</dbReference>
<dbReference type="Proteomes" id="UP000308632">
    <property type="component" value="Unassembled WGS sequence"/>
</dbReference>
<feature type="transmembrane region" description="Helical" evidence="1">
    <location>
        <begin position="139"/>
        <end position="162"/>
    </location>
</feature>
<reference evidence="2 3" key="1">
    <citation type="submission" date="2019-04" db="EMBL/GenBank/DDBJ databases">
        <title>Streptomyces lasaliensis sp.nov., an Actinomycete isolated from soil which produces the polyether antibiotic lasalocid.</title>
        <authorList>
            <person name="Erwin G."/>
            <person name="Haber C."/>
        </authorList>
    </citation>
    <scope>NUCLEOTIDE SEQUENCE [LARGE SCALE GENOMIC DNA]</scope>
    <source>
        <strain evidence="2 3">DSM 40089</strain>
    </source>
</reference>